<dbReference type="GO" id="GO:0005524">
    <property type="term" value="F:ATP binding"/>
    <property type="evidence" value="ECO:0007669"/>
    <property type="project" value="UniProtKB-KW"/>
</dbReference>
<name>A0A6H0Y2S4_9PEZI</name>
<dbReference type="InterPro" id="IPR052093">
    <property type="entry name" value="HR_Repair_Mediator"/>
</dbReference>
<organism evidence="10 11">
    <name type="scientific">Peltaster fructicola</name>
    <dbReference type="NCBI Taxonomy" id="286661"/>
    <lineage>
        <taxon>Eukaryota</taxon>
        <taxon>Fungi</taxon>
        <taxon>Dikarya</taxon>
        <taxon>Ascomycota</taxon>
        <taxon>Pezizomycotina</taxon>
        <taxon>Dothideomycetes</taxon>
        <taxon>Dothideomycetes incertae sedis</taxon>
        <taxon>Peltaster</taxon>
    </lineage>
</organism>
<evidence type="ECO:0000256" key="6">
    <source>
        <dbReference type="ARBA" id="ARBA00023242"/>
    </source>
</evidence>
<evidence type="ECO:0000256" key="5">
    <source>
        <dbReference type="ARBA" id="ARBA00023204"/>
    </source>
</evidence>
<dbReference type="InterPro" id="IPR027417">
    <property type="entry name" value="P-loop_NTPase"/>
</dbReference>
<dbReference type="SMART" id="SM00382">
    <property type="entry name" value="AAA"/>
    <property type="match status" value="1"/>
</dbReference>
<evidence type="ECO:0000256" key="7">
    <source>
        <dbReference type="ARBA" id="ARBA00040674"/>
    </source>
</evidence>
<feature type="domain" description="RecA family profile 1" evidence="9">
    <location>
        <begin position="37"/>
        <end position="209"/>
    </location>
</feature>
<dbReference type="GO" id="GO:0000707">
    <property type="term" value="P:meiotic DNA recombinase assembly"/>
    <property type="evidence" value="ECO:0007669"/>
    <property type="project" value="TreeGrafter"/>
</dbReference>
<keyword evidence="6" id="KW-0539">Nucleus</keyword>
<feature type="region of interest" description="Disordered" evidence="8">
    <location>
        <begin position="304"/>
        <end position="335"/>
    </location>
</feature>
<keyword evidence="2" id="KW-0547">Nucleotide-binding</keyword>
<dbReference type="GO" id="GO:0005657">
    <property type="term" value="C:replication fork"/>
    <property type="evidence" value="ECO:0007669"/>
    <property type="project" value="TreeGrafter"/>
</dbReference>
<feature type="compositionally biased region" description="Acidic residues" evidence="8">
    <location>
        <begin position="311"/>
        <end position="324"/>
    </location>
</feature>
<dbReference type="GO" id="GO:0008821">
    <property type="term" value="F:crossover junction DNA endonuclease activity"/>
    <property type="evidence" value="ECO:0007669"/>
    <property type="project" value="TreeGrafter"/>
</dbReference>
<dbReference type="EMBL" id="CP051142">
    <property type="protein sequence ID" value="QIX01246.1"/>
    <property type="molecule type" value="Genomic_DNA"/>
</dbReference>
<dbReference type="PROSITE" id="PS50162">
    <property type="entry name" value="RECA_2"/>
    <property type="match status" value="1"/>
</dbReference>
<accession>A0A6H0Y2S4</accession>
<keyword evidence="4" id="KW-0067">ATP-binding</keyword>
<evidence type="ECO:0000256" key="1">
    <source>
        <dbReference type="ARBA" id="ARBA00004123"/>
    </source>
</evidence>
<dbReference type="InterPro" id="IPR020588">
    <property type="entry name" value="RecA_ATP-bd"/>
</dbReference>
<dbReference type="PANTHER" id="PTHR46239:SF1">
    <property type="entry name" value="DNA REPAIR PROTEIN RAD51 HOMOLOG 3"/>
    <property type="match status" value="1"/>
</dbReference>
<dbReference type="Pfam" id="PF08423">
    <property type="entry name" value="Rad51"/>
    <property type="match status" value="1"/>
</dbReference>
<evidence type="ECO:0000259" key="9">
    <source>
        <dbReference type="PROSITE" id="PS50162"/>
    </source>
</evidence>
<feature type="region of interest" description="Disordered" evidence="8">
    <location>
        <begin position="1"/>
        <end position="21"/>
    </location>
</feature>
<evidence type="ECO:0000256" key="4">
    <source>
        <dbReference type="ARBA" id="ARBA00022840"/>
    </source>
</evidence>
<keyword evidence="5" id="KW-0234">DNA repair</keyword>
<dbReference type="GO" id="GO:0140664">
    <property type="term" value="F:ATP-dependent DNA damage sensor activity"/>
    <property type="evidence" value="ECO:0007669"/>
    <property type="project" value="InterPro"/>
</dbReference>
<gene>
    <name evidence="10" type="ORF">AMS68_006763</name>
</gene>
<evidence type="ECO:0000313" key="10">
    <source>
        <dbReference type="EMBL" id="QIX01246.1"/>
    </source>
</evidence>
<sequence>MAVPTSAAVPSSTPSSSRLPAVSASDLLRELDSSGRAATTLSTGTQALDDILLGGFERGKIAELWGPSGAGKTAIALTAAVRLLRREEAVIWAACASPLSSARLKASLPQESLQHFQSTSPPSLTHLLAFIQHSIEHKVFTTSGLLVIDDLNTLVDFDYPRQNAYASSSESDARKWQAGRRSVILASIITALNKLANIHRLAVIVTNGCATSMRSIGSGPVLVPAVGGSEWENGVWDRLAVFQDFNGRFIALQKVHGVSDARRVNSNPVVSFNLSLLGLVLEDGAAPTSSASVMQIASPEQTRKRSFGEIADSEDEDEYGWEDFEGSKSFGLQTD</sequence>
<dbReference type="InterPro" id="IPR013632">
    <property type="entry name" value="Rad51_C"/>
</dbReference>
<dbReference type="GO" id="GO:0007131">
    <property type="term" value="P:reciprocal meiotic recombination"/>
    <property type="evidence" value="ECO:0007669"/>
    <property type="project" value="TreeGrafter"/>
</dbReference>
<reference evidence="10 11" key="1">
    <citation type="journal article" date="2016" name="Sci. Rep.">
        <title>Peltaster fructicola genome reveals evolution from an invasive phytopathogen to an ectophytic parasite.</title>
        <authorList>
            <person name="Xu C."/>
            <person name="Chen H."/>
            <person name="Gleason M.L."/>
            <person name="Xu J.R."/>
            <person name="Liu H."/>
            <person name="Zhang R."/>
            <person name="Sun G."/>
        </authorList>
    </citation>
    <scope>NUCLEOTIDE SEQUENCE [LARGE SCALE GENOMIC DNA]</scope>
    <source>
        <strain evidence="10 11">LNHT1506</strain>
    </source>
</reference>
<dbReference type="InterPro" id="IPR003593">
    <property type="entry name" value="AAA+_ATPase"/>
</dbReference>
<evidence type="ECO:0000256" key="2">
    <source>
        <dbReference type="ARBA" id="ARBA00022741"/>
    </source>
</evidence>
<dbReference type="Proteomes" id="UP000503462">
    <property type="component" value="Chromosome 4"/>
</dbReference>
<proteinExistence type="predicted"/>
<dbReference type="GO" id="GO:0000400">
    <property type="term" value="F:four-way junction DNA binding"/>
    <property type="evidence" value="ECO:0007669"/>
    <property type="project" value="TreeGrafter"/>
</dbReference>
<dbReference type="SUPFAM" id="SSF52540">
    <property type="entry name" value="P-loop containing nucleoside triphosphate hydrolases"/>
    <property type="match status" value="1"/>
</dbReference>
<keyword evidence="11" id="KW-1185">Reference proteome</keyword>
<evidence type="ECO:0000256" key="3">
    <source>
        <dbReference type="ARBA" id="ARBA00022763"/>
    </source>
</evidence>
<protein>
    <recommendedName>
        <fullName evidence="7">DNA repair protein RAD51 homolog 3</fullName>
    </recommendedName>
</protein>
<dbReference type="PANTHER" id="PTHR46239">
    <property type="entry name" value="DNA REPAIR PROTEIN RAD51 HOMOLOG 3 RAD51C"/>
    <property type="match status" value="1"/>
</dbReference>
<keyword evidence="3" id="KW-0227">DNA damage</keyword>
<comment type="subcellular location">
    <subcellularLocation>
        <location evidence="1">Nucleus</location>
    </subcellularLocation>
</comment>
<dbReference type="GO" id="GO:0033063">
    <property type="term" value="C:Rad51B-Rad51C-Rad51D-XRCC2 complex"/>
    <property type="evidence" value="ECO:0007669"/>
    <property type="project" value="TreeGrafter"/>
</dbReference>
<dbReference type="GO" id="GO:0033065">
    <property type="term" value="C:Rad51C-XRCC3 complex"/>
    <property type="evidence" value="ECO:0007669"/>
    <property type="project" value="TreeGrafter"/>
</dbReference>
<dbReference type="OrthoDB" id="5957327at2759"/>
<evidence type="ECO:0000313" key="11">
    <source>
        <dbReference type="Proteomes" id="UP000503462"/>
    </source>
</evidence>
<dbReference type="Gene3D" id="3.40.50.300">
    <property type="entry name" value="P-loop containing nucleotide triphosphate hydrolases"/>
    <property type="match status" value="1"/>
</dbReference>
<dbReference type="AlphaFoldDB" id="A0A6H0Y2S4"/>
<evidence type="ECO:0000256" key="8">
    <source>
        <dbReference type="SAM" id="MobiDB-lite"/>
    </source>
</evidence>